<feature type="domain" description="Cytochrome c" evidence="8">
    <location>
        <begin position="461"/>
        <end position="601"/>
    </location>
</feature>
<gene>
    <name evidence="9" type="ORF">SAMN04488055_3308</name>
</gene>
<dbReference type="GO" id="GO:0020037">
    <property type="term" value="F:heme binding"/>
    <property type="evidence" value="ECO:0007669"/>
    <property type="project" value="InterPro"/>
</dbReference>
<dbReference type="GO" id="GO:0030313">
    <property type="term" value="C:cell envelope"/>
    <property type="evidence" value="ECO:0007669"/>
    <property type="project" value="UniProtKB-SubCell"/>
</dbReference>
<sequence length="602" mass="67388">MIFLANSIKKVSSRKRKLYFFMANHPLIKALLVCLIWCSSCREARKETFDSRVHIWLYAQADSLEASANQLLQLSGDTTALRQAFADCRKRYKKLEWFSEYYAPATSRLLNGPPLPEIEVEENKKAEPSGLQVIEELIYPYNMNDSTTLHSEIRSFISGLIPLRHTIENTQFDTAHVLDACRLEVFRVIILGLSGFDTPLSGLGISESAASLDAVAQMMSLMGVDMRADFDRPIAIARQHTAQSQFDYAGFITTELNPLTRKMMSKGLPLVKEQTAVRNDAATLFDSAAINISFFVHATEALPTAEKVSLGQALFFNDQLAGNGKRSCQSCHQPGKAFTDGLNQSLTLNGTATILRNTPTLMYAGFQHAQFYDMRSPTLENQVMDVLNNKDEMHSSPEKVAAWLNKMPEMKDRFRKAFPQMKDSIQSRQVMMAIASYVRELHPFSSAFDRYMRGDQQAMSDTAKRGFNLFMGKARCATCHFIPLFNGTAGPAFTNTESEVLGVLSKPGIASLDKDPGRFTHTQIEELNFSFKTPTLRNIALTAPYMHNGAYRTLEEVMDFYDKGGAAGYGIQLGNQTLSPDPLHLTQKEKQEIIAFMKALND</sequence>
<evidence type="ECO:0000256" key="6">
    <source>
        <dbReference type="ARBA" id="ARBA00023004"/>
    </source>
</evidence>
<dbReference type="Gene3D" id="1.10.760.10">
    <property type="entry name" value="Cytochrome c-like domain"/>
    <property type="match status" value="2"/>
</dbReference>
<name>A0A1N6HCX0_9BACT</name>
<dbReference type="GO" id="GO:0009055">
    <property type="term" value="F:electron transfer activity"/>
    <property type="evidence" value="ECO:0007669"/>
    <property type="project" value="InterPro"/>
</dbReference>
<evidence type="ECO:0000256" key="2">
    <source>
        <dbReference type="ARBA" id="ARBA00022617"/>
    </source>
</evidence>
<keyword evidence="2 7" id="KW-0349">Heme</keyword>
<dbReference type="PANTHER" id="PTHR30600:SF10">
    <property type="entry name" value="BLL6722 PROTEIN"/>
    <property type="match status" value="1"/>
</dbReference>
<dbReference type="EMBL" id="FSRA01000001">
    <property type="protein sequence ID" value="SIO17622.1"/>
    <property type="molecule type" value="Genomic_DNA"/>
</dbReference>
<keyword evidence="9" id="KW-0575">Peroxidase</keyword>
<keyword evidence="6 7" id="KW-0408">Iron</keyword>
<dbReference type="InterPro" id="IPR038352">
    <property type="entry name" value="Imelysin_sf"/>
</dbReference>
<evidence type="ECO:0000256" key="1">
    <source>
        <dbReference type="ARBA" id="ARBA00004196"/>
    </source>
</evidence>
<keyword evidence="3 7" id="KW-0479">Metal-binding</keyword>
<accession>A0A1N6HCX0</accession>
<dbReference type="SUPFAM" id="SSF46626">
    <property type="entry name" value="Cytochrome c"/>
    <property type="match status" value="2"/>
</dbReference>
<reference evidence="10" key="1">
    <citation type="submission" date="2016-11" db="EMBL/GenBank/DDBJ databases">
        <authorList>
            <person name="Varghese N."/>
            <person name="Submissions S."/>
        </authorList>
    </citation>
    <scope>NUCLEOTIDE SEQUENCE [LARGE SCALE GENOMIC DNA]</scope>
    <source>
        <strain evidence="10">DSM 24787</strain>
    </source>
</reference>
<dbReference type="AlphaFoldDB" id="A0A1N6HCX0"/>
<evidence type="ECO:0000259" key="8">
    <source>
        <dbReference type="PROSITE" id="PS51007"/>
    </source>
</evidence>
<dbReference type="GO" id="GO:0004130">
    <property type="term" value="F:cytochrome-c peroxidase activity"/>
    <property type="evidence" value="ECO:0007669"/>
    <property type="project" value="TreeGrafter"/>
</dbReference>
<evidence type="ECO:0000256" key="5">
    <source>
        <dbReference type="ARBA" id="ARBA00023002"/>
    </source>
</evidence>
<evidence type="ECO:0000256" key="7">
    <source>
        <dbReference type="PROSITE-ProRule" id="PRU00433"/>
    </source>
</evidence>
<dbReference type="GO" id="GO:0046872">
    <property type="term" value="F:metal ion binding"/>
    <property type="evidence" value="ECO:0007669"/>
    <property type="project" value="UniProtKB-KW"/>
</dbReference>
<proteinExistence type="predicted"/>
<dbReference type="PANTHER" id="PTHR30600">
    <property type="entry name" value="CYTOCHROME C PEROXIDASE-RELATED"/>
    <property type="match status" value="1"/>
</dbReference>
<dbReference type="InterPro" id="IPR009056">
    <property type="entry name" value="Cyt_c-like_dom"/>
</dbReference>
<dbReference type="Pfam" id="PF03150">
    <property type="entry name" value="CCP_MauG"/>
    <property type="match status" value="1"/>
</dbReference>
<organism evidence="9 10">
    <name type="scientific">Chitinophaga niabensis</name>
    <dbReference type="NCBI Taxonomy" id="536979"/>
    <lineage>
        <taxon>Bacteria</taxon>
        <taxon>Pseudomonadati</taxon>
        <taxon>Bacteroidota</taxon>
        <taxon>Chitinophagia</taxon>
        <taxon>Chitinophagales</taxon>
        <taxon>Chitinophagaceae</taxon>
        <taxon>Chitinophaga</taxon>
    </lineage>
</organism>
<dbReference type="InterPro" id="IPR051395">
    <property type="entry name" value="Cytochrome_c_Peroxidase/MauG"/>
</dbReference>
<feature type="domain" description="Cytochrome c" evidence="8">
    <location>
        <begin position="306"/>
        <end position="442"/>
    </location>
</feature>
<comment type="subcellular location">
    <subcellularLocation>
        <location evidence="1">Cell envelope</location>
    </subcellularLocation>
</comment>
<dbReference type="Gene3D" id="1.20.1420.20">
    <property type="entry name" value="M75 peptidase, HXXE motif"/>
    <property type="match status" value="1"/>
</dbReference>
<evidence type="ECO:0000256" key="3">
    <source>
        <dbReference type="ARBA" id="ARBA00022723"/>
    </source>
</evidence>
<dbReference type="InterPro" id="IPR036909">
    <property type="entry name" value="Cyt_c-like_dom_sf"/>
</dbReference>
<evidence type="ECO:0000313" key="9">
    <source>
        <dbReference type="EMBL" id="SIO17622.1"/>
    </source>
</evidence>
<keyword evidence="4" id="KW-0732">Signal</keyword>
<keyword evidence="5" id="KW-0560">Oxidoreductase</keyword>
<keyword evidence="10" id="KW-1185">Reference proteome</keyword>
<dbReference type="PROSITE" id="PS51007">
    <property type="entry name" value="CYTC"/>
    <property type="match status" value="2"/>
</dbReference>
<evidence type="ECO:0000313" key="10">
    <source>
        <dbReference type="Proteomes" id="UP000185003"/>
    </source>
</evidence>
<protein>
    <submittedName>
        <fullName evidence="9">Cytochrome c peroxidase</fullName>
    </submittedName>
</protein>
<evidence type="ECO:0000256" key="4">
    <source>
        <dbReference type="ARBA" id="ARBA00022729"/>
    </source>
</evidence>
<dbReference type="InterPro" id="IPR004852">
    <property type="entry name" value="Di-haem_cyt_c_peroxidsae"/>
</dbReference>
<dbReference type="STRING" id="536979.SAMN04488055_3308"/>
<dbReference type="Proteomes" id="UP000185003">
    <property type="component" value="Unassembled WGS sequence"/>
</dbReference>